<feature type="domain" description="Zinc finger CGNR" evidence="2">
    <location>
        <begin position="162"/>
        <end position="199"/>
    </location>
</feature>
<dbReference type="PANTHER" id="PTHR35525:SF3">
    <property type="entry name" value="BLL6575 PROTEIN"/>
    <property type="match status" value="1"/>
</dbReference>
<dbReference type="STRING" id="1193181.BN10_270013"/>
<dbReference type="InterPro" id="IPR021005">
    <property type="entry name" value="Znf_CGNR"/>
</dbReference>
<accession>N0DYN2</accession>
<dbReference type="Gene3D" id="1.10.3300.10">
    <property type="entry name" value="Jann2411-like domain"/>
    <property type="match status" value="1"/>
</dbReference>
<evidence type="ECO:0000259" key="2">
    <source>
        <dbReference type="Pfam" id="PF11706"/>
    </source>
</evidence>
<dbReference type="eggNOG" id="COG5516">
    <property type="taxonomic scope" value="Bacteria"/>
</dbReference>
<proteinExistence type="predicted"/>
<evidence type="ECO:0000313" key="3">
    <source>
        <dbReference type="EMBL" id="CCH69623.1"/>
    </source>
</evidence>
<organism evidence="3 4">
    <name type="scientific">Phycicoccus elongatus Lp2</name>
    <dbReference type="NCBI Taxonomy" id="1193181"/>
    <lineage>
        <taxon>Bacteria</taxon>
        <taxon>Bacillati</taxon>
        <taxon>Actinomycetota</taxon>
        <taxon>Actinomycetes</taxon>
        <taxon>Micrococcales</taxon>
        <taxon>Intrasporangiaceae</taxon>
        <taxon>Phycicoccus</taxon>
    </lineage>
</organism>
<feature type="region of interest" description="Disordered" evidence="1">
    <location>
        <begin position="196"/>
        <end position="226"/>
    </location>
</feature>
<dbReference type="EMBL" id="CAIZ01000094">
    <property type="protein sequence ID" value="CCH69623.1"/>
    <property type="molecule type" value="Genomic_DNA"/>
</dbReference>
<comment type="caution">
    <text evidence="3">The sequence shown here is derived from an EMBL/GenBank/DDBJ whole genome shotgun (WGS) entry which is preliminary data.</text>
</comment>
<dbReference type="HOGENOM" id="CLU_087298_3_0_11"/>
<sequence>MSWWIEADGRVLPKQLAGQPALELVNTRSGWGEPWDDRQEYLRGYPWLTTLARLNGLLTPEVAGQLERAAARRPDEATRELERARGIRPDLYAVMLGEASDAAFARVARAVADARARQRLVRDGADPTRGTWRFAGRPTLADPVDGFLVSAGDLLSTPAPERVRRCPGVGCGWLFLDPSGRRRWCQMAVCGNRAKQARHTVSARAGRSGPRGDGAAGSAPRRQPRA</sequence>
<evidence type="ECO:0000256" key="1">
    <source>
        <dbReference type="SAM" id="MobiDB-lite"/>
    </source>
</evidence>
<dbReference type="Pfam" id="PF11706">
    <property type="entry name" value="zf-CGNR"/>
    <property type="match status" value="1"/>
</dbReference>
<protein>
    <recommendedName>
        <fullName evidence="2">Zinc finger CGNR domain-containing protein</fullName>
    </recommendedName>
</protein>
<dbReference type="Proteomes" id="UP000013167">
    <property type="component" value="Unassembled WGS sequence"/>
</dbReference>
<dbReference type="OrthoDB" id="123307at2"/>
<evidence type="ECO:0000313" key="4">
    <source>
        <dbReference type="Proteomes" id="UP000013167"/>
    </source>
</evidence>
<dbReference type="SUPFAM" id="SSF160904">
    <property type="entry name" value="Jann2411-like"/>
    <property type="match status" value="1"/>
</dbReference>
<dbReference type="AlphaFoldDB" id="N0DYN2"/>
<dbReference type="InterPro" id="IPR010852">
    <property type="entry name" value="ABATE"/>
</dbReference>
<reference evidence="3 4" key="1">
    <citation type="journal article" date="2013" name="ISME J.">
        <title>A metabolic model for members of the genus Tetrasphaera involved in enhanced biological phosphorus removal.</title>
        <authorList>
            <person name="Kristiansen R."/>
            <person name="Nguyen H.T.T."/>
            <person name="Saunders A.M."/>
            <person name="Nielsen J.L."/>
            <person name="Wimmer R."/>
            <person name="Le V.Q."/>
            <person name="McIlroy S.J."/>
            <person name="Petrovski S."/>
            <person name="Seviour R.J."/>
            <person name="Calteau A."/>
            <person name="Nielsen K.L."/>
            <person name="Nielsen P.H."/>
        </authorList>
    </citation>
    <scope>NUCLEOTIDE SEQUENCE [LARGE SCALE GENOMIC DNA]</scope>
    <source>
        <strain evidence="3 4">Lp2</strain>
    </source>
</reference>
<gene>
    <name evidence="3" type="ORF">BN10_270013</name>
</gene>
<dbReference type="InterPro" id="IPR023286">
    <property type="entry name" value="ABATE_dom_sf"/>
</dbReference>
<dbReference type="PANTHER" id="PTHR35525">
    <property type="entry name" value="BLL6575 PROTEIN"/>
    <property type="match status" value="1"/>
</dbReference>
<name>N0DYN2_9MICO</name>
<keyword evidence="4" id="KW-1185">Reference proteome</keyword>
<dbReference type="RefSeq" id="WP_010849533.1">
    <property type="nucleotide sequence ID" value="NZ_HF570956.1"/>
</dbReference>
<dbReference type="Pfam" id="PF07336">
    <property type="entry name" value="ABATE"/>
    <property type="match status" value="1"/>
</dbReference>